<proteinExistence type="predicted"/>
<evidence type="ECO:0000313" key="1">
    <source>
        <dbReference type="EMBL" id="KAF9508193.1"/>
    </source>
</evidence>
<sequence length="77" mass="8560">MTVMVSMGERFKPCVHAVAHQLITSISITIFNPSESASCAFTAITTRLWDLMQDMAHRDVLSWVIVHFLLPLSGEGL</sequence>
<feature type="non-terminal residue" evidence="1">
    <location>
        <position position="77"/>
    </location>
</feature>
<reference evidence="1" key="1">
    <citation type="journal article" date="2020" name="Nat. Commun.">
        <title>Large-scale genome sequencing of mycorrhizal fungi provides insights into the early evolution of symbiotic traits.</title>
        <authorList>
            <person name="Miyauchi S."/>
            <person name="Kiss E."/>
            <person name="Kuo A."/>
            <person name="Drula E."/>
            <person name="Kohler A."/>
            <person name="Sanchez-Garcia M."/>
            <person name="Morin E."/>
            <person name="Andreopoulos B."/>
            <person name="Barry K.W."/>
            <person name="Bonito G."/>
            <person name="Buee M."/>
            <person name="Carver A."/>
            <person name="Chen C."/>
            <person name="Cichocki N."/>
            <person name="Clum A."/>
            <person name="Culley D."/>
            <person name="Crous P.W."/>
            <person name="Fauchery L."/>
            <person name="Girlanda M."/>
            <person name="Hayes R.D."/>
            <person name="Keri Z."/>
            <person name="LaButti K."/>
            <person name="Lipzen A."/>
            <person name="Lombard V."/>
            <person name="Magnuson J."/>
            <person name="Maillard F."/>
            <person name="Murat C."/>
            <person name="Nolan M."/>
            <person name="Ohm R.A."/>
            <person name="Pangilinan J."/>
            <person name="Pereira M.F."/>
            <person name="Perotto S."/>
            <person name="Peter M."/>
            <person name="Pfister S."/>
            <person name="Riley R."/>
            <person name="Sitrit Y."/>
            <person name="Stielow J.B."/>
            <person name="Szollosi G."/>
            <person name="Zifcakova L."/>
            <person name="Stursova M."/>
            <person name="Spatafora J.W."/>
            <person name="Tedersoo L."/>
            <person name="Vaario L.M."/>
            <person name="Yamada A."/>
            <person name="Yan M."/>
            <person name="Wang P."/>
            <person name="Xu J."/>
            <person name="Bruns T."/>
            <person name="Baldrian P."/>
            <person name="Vilgalys R."/>
            <person name="Dunand C."/>
            <person name="Henrissat B."/>
            <person name="Grigoriev I.V."/>
            <person name="Hibbett D."/>
            <person name="Nagy L.G."/>
            <person name="Martin F.M."/>
        </authorList>
    </citation>
    <scope>NUCLEOTIDE SEQUENCE</scope>
    <source>
        <strain evidence="1">UP504</strain>
    </source>
</reference>
<name>A0A9P6DR91_9AGAM</name>
<organism evidence="1 2">
    <name type="scientific">Hydnum rufescens UP504</name>
    <dbReference type="NCBI Taxonomy" id="1448309"/>
    <lineage>
        <taxon>Eukaryota</taxon>
        <taxon>Fungi</taxon>
        <taxon>Dikarya</taxon>
        <taxon>Basidiomycota</taxon>
        <taxon>Agaricomycotina</taxon>
        <taxon>Agaricomycetes</taxon>
        <taxon>Cantharellales</taxon>
        <taxon>Hydnaceae</taxon>
        <taxon>Hydnum</taxon>
    </lineage>
</organism>
<dbReference type="EMBL" id="MU129063">
    <property type="protein sequence ID" value="KAF9508193.1"/>
    <property type="molecule type" value="Genomic_DNA"/>
</dbReference>
<gene>
    <name evidence="1" type="ORF">BS47DRAFT_1350630</name>
</gene>
<dbReference type="Proteomes" id="UP000886523">
    <property type="component" value="Unassembled WGS sequence"/>
</dbReference>
<keyword evidence="2" id="KW-1185">Reference proteome</keyword>
<dbReference type="AlphaFoldDB" id="A0A9P6DR91"/>
<evidence type="ECO:0000313" key="2">
    <source>
        <dbReference type="Proteomes" id="UP000886523"/>
    </source>
</evidence>
<protein>
    <submittedName>
        <fullName evidence="1">Uncharacterized protein</fullName>
    </submittedName>
</protein>
<comment type="caution">
    <text evidence="1">The sequence shown here is derived from an EMBL/GenBank/DDBJ whole genome shotgun (WGS) entry which is preliminary data.</text>
</comment>
<accession>A0A9P6DR91</accession>